<evidence type="ECO:0000256" key="3">
    <source>
        <dbReference type="ARBA" id="ARBA00023163"/>
    </source>
</evidence>
<dbReference type="SUPFAM" id="SSF48452">
    <property type="entry name" value="TPR-like"/>
    <property type="match status" value="1"/>
</dbReference>
<reference evidence="5 6" key="1">
    <citation type="submission" date="2019-07" db="EMBL/GenBank/DDBJ databases">
        <title>Lentzea xizangensis sp. nov., isolated from Qinghai-Tibetan Plateau Soils.</title>
        <authorList>
            <person name="Huang J."/>
        </authorList>
    </citation>
    <scope>NUCLEOTIDE SEQUENCE [LARGE SCALE GENOMIC DNA]</scope>
    <source>
        <strain evidence="5 6">FXJ1.1311</strain>
    </source>
</reference>
<feature type="domain" description="HTH luxR-type" evidence="4">
    <location>
        <begin position="431"/>
        <end position="496"/>
    </location>
</feature>
<dbReference type="Gene3D" id="1.25.40.10">
    <property type="entry name" value="Tetratricopeptide repeat domain"/>
    <property type="match status" value="1"/>
</dbReference>
<keyword evidence="2" id="KW-0238">DNA-binding</keyword>
<dbReference type="InterPro" id="IPR011990">
    <property type="entry name" value="TPR-like_helical_dom_sf"/>
</dbReference>
<dbReference type="PROSITE" id="PS50043">
    <property type="entry name" value="HTH_LUXR_2"/>
    <property type="match status" value="1"/>
</dbReference>
<dbReference type="OrthoDB" id="5476461at2"/>
<dbReference type="PANTHER" id="PTHR43214">
    <property type="entry name" value="TWO-COMPONENT RESPONSE REGULATOR"/>
    <property type="match status" value="1"/>
</dbReference>
<dbReference type="InterPro" id="IPR000792">
    <property type="entry name" value="Tscrpt_reg_LuxR_C"/>
</dbReference>
<dbReference type="SUPFAM" id="SSF46894">
    <property type="entry name" value="C-terminal effector domain of the bipartite response regulators"/>
    <property type="match status" value="1"/>
</dbReference>
<dbReference type="PANTHER" id="PTHR43214:SF24">
    <property type="entry name" value="TRANSCRIPTIONAL REGULATORY PROTEIN NARL-RELATED"/>
    <property type="match status" value="1"/>
</dbReference>
<dbReference type="Proteomes" id="UP000316639">
    <property type="component" value="Unassembled WGS sequence"/>
</dbReference>
<gene>
    <name evidence="5" type="ORF">FKR81_19095</name>
</gene>
<dbReference type="InterPro" id="IPR036388">
    <property type="entry name" value="WH-like_DNA-bd_sf"/>
</dbReference>
<evidence type="ECO:0000256" key="2">
    <source>
        <dbReference type="ARBA" id="ARBA00023125"/>
    </source>
</evidence>
<dbReference type="GO" id="GO:0003677">
    <property type="term" value="F:DNA binding"/>
    <property type="evidence" value="ECO:0007669"/>
    <property type="project" value="UniProtKB-KW"/>
</dbReference>
<dbReference type="Gene3D" id="1.10.10.10">
    <property type="entry name" value="Winged helix-like DNA-binding domain superfamily/Winged helix DNA-binding domain"/>
    <property type="match status" value="1"/>
</dbReference>
<accession>A0A563ESN7</accession>
<dbReference type="PRINTS" id="PR00038">
    <property type="entry name" value="HTHLUXR"/>
</dbReference>
<dbReference type="EMBL" id="VOBR01000011">
    <property type="protein sequence ID" value="TWP50717.1"/>
    <property type="molecule type" value="Genomic_DNA"/>
</dbReference>
<proteinExistence type="predicted"/>
<dbReference type="Pfam" id="PF00196">
    <property type="entry name" value="GerE"/>
    <property type="match status" value="1"/>
</dbReference>
<comment type="caution">
    <text evidence="5">The sequence shown here is derived from an EMBL/GenBank/DDBJ whole genome shotgun (WGS) entry which is preliminary data.</text>
</comment>
<dbReference type="InterPro" id="IPR039420">
    <property type="entry name" value="WalR-like"/>
</dbReference>
<evidence type="ECO:0000259" key="4">
    <source>
        <dbReference type="PROSITE" id="PS50043"/>
    </source>
</evidence>
<dbReference type="InterPro" id="IPR016032">
    <property type="entry name" value="Sig_transdc_resp-reg_C-effctor"/>
</dbReference>
<dbReference type="GO" id="GO:0006355">
    <property type="term" value="P:regulation of DNA-templated transcription"/>
    <property type="evidence" value="ECO:0007669"/>
    <property type="project" value="InterPro"/>
</dbReference>
<name>A0A563ESN7_9PSEU</name>
<sequence>MDGTPEALDALAETRYREGDYAAAIDLRERAYAGFRARGDTRYPAVLAAYHLAFDYAAVHGNFAAASGWLERGKRLASVSGDCAERGWVELACVLATSDRDEKDRHIAAALEIARRFGDHSLEFDALAYAGVALVERGHVDEGMRRLDEAAAAARGGEVPNFAAAGEIYCKMLLACEMVLDVRRAEQWTDAANAPDWASAICRMYYGGILTAAGRWAEADHELATSARLYAVSYRALCSGAVVRLADLRVRQGRLEEAEALLTGYEHDSYAVRPLARTHLARGSVELAATLLRRHVSQHGDGMTQAPVLALLAEVEALAGRFSSALELCSRLVTPTPALRAVASFARGFVAARSGADAVGDLEAALAGFGAAGLPFEEARTRLELARLAAPEIAVVEAKAALTVFSRLGAAREADEAAALLRSLGARGRTGPKDVGVLSKREQEVLALLGLGLSNPEIAARLFISRKTASHHVSNVLAKLGLRNRAEAAAFAVRPVS</sequence>
<organism evidence="5 6">
    <name type="scientific">Lentzea tibetensis</name>
    <dbReference type="NCBI Taxonomy" id="2591470"/>
    <lineage>
        <taxon>Bacteria</taxon>
        <taxon>Bacillati</taxon>
        <taxon>Actinomycetota</taxon>
        <taxon>Actinomycetes</taxon>
        <taxon>Pseudonocardiales</taxon>
        <taxon>Pseudonocardiaceae</taxon>
        <taxon>Lentzea</taxon>
    </lineage>
</organism>
<dbReference type="SMART" id="SM00421">
    <property type="entry name" value="HTH_LUXR"/>
    <property type="match status" value="1"/>
</dbReference>
<evidence type="ECO:0000313" key="6">
    <source>
        <dbReference type="Proteomes" id="UP000316639"/>
    </source>
</evidence>
<dbReference type="RefSeq" id="WP_146353437.1">
    <property type="nucleotide sequence ID" value="NZ_VOBR01000011.1"/>
</dbReference>
<keyword evidence="1" id="KW-0805">Transcription regulation</keyword>
<evidence type="ECO:0000313" key="5">
    <source>
        <dbReference type="EMBL" id="TWP50717.1"/>
    </source>
</evidence>
<protein>
    <submittedName>
        <fullName evidence="5">Response regulator transcription factor</fullName>
    </submittedName>
</protein>
<keyword evidence="3" id="KW-0804">Transcription</keyword>
<dbReference type="AlphaFoldDB" id="A0A563ESN7"/>
<keyword evidence="6" id="KW-1185">Reference proteome</keyword>
<evidence type="ECO:0000256" key="1">
    <source>
        <dbReference type="ARBA" id="ARBA00023015"/>
    </source>
</evidence>
<dbReference type="CDD" id="cd06170">
    <property type="entry name" value="LuxR_C_like"/>
    <property type="match status" value="1"/>
</dbReference>